<protein>
    <recommendedName>
        <fullName evidence="1">Carbohydrate kinase PfkB domain-containing protein</fullName>
    </recommendedName>
</protein>
<dbReference type="PANTHER" id="PTHR46969">
    <property type="entry name" value="BIFUNCTIONAL PROTEIN HLDE"/>
    <property type="match status" value="1"/>
</dbReference>
<dbReference type="GO" id="GO:0005829">
    <property type="term" value="C:cytosol"/>
    <property type="evidence" value="ECO:0007669"/>
    <property type="project" value="TreeGrafter"/>
</dbReference>
<dbReference type="Gene3D" id="3.40.1190.20">
    <property type="match status" value="1"/>
</dbReference>
<dbReference type="SUPFAM" id="SSF53613">
    <property type="entry name" value="Ribokinase-like"/>
    <property type="match status" value="1"/>
</dbReference>
<sequence length="346" mass="38380">MDEARLTQILDRFTSVNLLVLGDYFLDCYLTMDRNLSEISLETNLEAYQVIEMRKYPGAAGTVAGNLRSLEVNVTALGICGDDGNGYDLRKKLAAIQINPETLLHCPNRFTPTYNKPMMREPDGHEHELNRMDVKNRLPLPEEVEQQIITKLRELLPQVDGVLVVDQVKERNCGVITDRVREEIQSLARSHPQKLFMVDSRDFAGLYTDVIIKTNLSEAVKAANYPADMPLTSEQIKACCRIIYSRTHRPIVITRGERGAIIYQGDPESLSEIPTYQVSGPIDIVGAGDSVSASTGAALCAGASLEEAVFIGNLTASLIIQQIGVTGTTTRARILERYHEFIGQKV</sequence>
<feature type="domain" description="Carbohydrate kinase PfkB" evidence="1">
    <location>
        <begin position="46"/>
        <end position="327"/>
    </location>
</feature>
<dbReference type="GO" id="GO:0033786">
    <property type="term" value="F:heptose-1-phosphate adenylyltransferase activity"/>
    <property type="evidence" value="ECO:0007669"/>
    <property type="project" value="TreeGrafter"/>
</dbReference>
<evidence type="ECO:0000313" key="2">
    <source>
        <dbReference type="EMBL" id="KPL78736.1"/>
    </source>
</evidence>
<evidence type="ECO:0000313" key="3">
    <source>
        <dbReference type="Proteomes" id="UP000050417"/>
    </source>
</evidence>
<dbReference type="PANTHER" id="PTHR46969:SF1">
    <property type="entry name" value="BIFUNCTIONAL PROTEIN HLDE"/>
    <property type="match status" value="1"/>
</dbReference>
<accession>A0A0P6XGC0</accession>
<gene>
    <name evidence="2" type="ORF">ADN00_05710</name>
</gene>
<dbReference type="InterPro" id="IPR011611">
    <property type="entry name" value="PfkB_dom"/>
</dbReference>
<name>A0A0P6XGC0_9CHLR</name>
<proteinExistence type="predicted"/>
<dbReference type="GO" id="GO:0033785">
    <property type="term" value="F:heptose 7-phosphate kinase activity"/>
    <property type="evidence" value="ECO:0007669"/>
    <property type="project" value="TreeGrafter"/>
</dbReference>
<organism evidence="2 3">
    <name type="scientific">Ornatilinea apprima</name>
    <dbReference type="NCBI Taxonomy" id="1134406"/>
    <lineage>
        <taxon>Bacteria</taxon>
        <taxon>Bacillati</taxon>
        <taxon>Chloroflexota</taxon>
        <taxon>Anaerolineae</taxon>
        <taxon>Anaerolineales</taxon>
        <taxon>Anaerolineaceae</taxon>
        <taxon>Ornatilinea</taxon>
    </lineage>
</organism>
<dbReference type="InterPro" id="IPR029056">
    <property type="entry name" value="Ribokinase-like"/>
</dbReference>
<dbReference type="AlphaFoldDB" id="A0A0P6XGC0"/>
<evidence type="ECO:0000259" key="1">
    <source>
        <dbReference type="Pfam" id="PF00294"/>
    </source>
</evidence>
<dbReference type="Proteomes" id="UP000050417">
    <property type="component" value="Unassembled WGS sequence"/>
</dbReference>
<dbReference type="Pfam" id="PF00294">
    <property type="entry name" value="PfkB"/>
    <property type="match status" value="1"/>
</dbReference>
<dbReference type="EMBL" id="LGCL01000016">
    <property type="protein sequence ID" value="KPL78736.1"/>
    <property type="molecule type" value="Genomic_DNA"/>
</dbReference>
<comment type="caution">
    <text evidence="2">The sequence shown here is derived from an EMBL/GenBank/DDBJ whole genome shotgun (WGS) entry which is preliminary data.</text>
</comment>
<keyword evidence="3" id="KW-1185">Reference proteome</keyword>
<dbReference type="STRING" id="1134406.ADN00_05710"/>
<reference evidence="2 3" key="1">
    <citation type="submission" date="2015-07" db="EMBL/GenBank/DDBJ databases">
        <title>Genome sequence of Ornatilinea apprima DSM 23815.</title>
        <authorList>
            <person name="Hemp J."/>
            <person name="Ward L.M."/>
            <person name="Pace L.A."/>
            <person name="Fischer W.W."/>
        </authorList>
    </citation>
    <scope>NUCLEOTIDE SEQUENCE [LARGE SCALE GENOMIC DNA]</scope>
    <source>
        <strain evidence="2 3">P3M-1</strain>
    </source>
</reference>